<dbReference type="Proteomes" id="UP000310168">
    <property type="component" value="Unassembled WGS sequence"/>
</dbReference>
<protein>
    <submittedName>
        <fullName evidence="9">Radical SAM protein</fullName>
    </submittedName>
</protein>
<name>A0ABY2TN68_9SPIR</name>
<proteinExistence type="predicted"/>
<feature type="domain" description="Radical SAM core" evidence="7">
    <location>
        <begin position="18"/>
        <end position="124"/>
    </location>
</feature>
<evidence type="ECO:0000259" key="8">
    <source>
        <dbReference type="Pfam" id="PF13186"/>
    </source>
</evidence>
<keyword evidence="2" id="KW-0004">4Fe-4S</keyword>
<dbReference type="InterPro" id="IPR058240">
    <property type="entry name" value="rSAM_sf"/>
</dbReference>
<keyword evidence="5" id="KW-0408">Iron</keyword>
<keyword evidence="10" id="KW-1185">Reference proteome</keyword>
<evidence type="ECO:0000259" key="7">
    <source>
        <dbReference type="Pfam" id="PF04055"/>
    </source>
</evidence>
<keyword evidence="4" id="KW-0479">Metal-binding</keyword>
<dbReference type="RefSeq" id="WP_137999260.1">
    <property type="nucleotide sequence ID" value="NZ_SJDU01000482.1"/>
</dbReference>
<dbReference type="SUPFAM" id="SSF102114">
    <property type="entry name" value="Radical SAM enzymes"/>
    <property type="match status" value="1"/>
</dbReference>
<evidence type="ECO:0000256" key="3">
    <source>
        <dbReference type="ARBA" id="ARBA00022691"/>
    </source>
</evidence>
<organism evidence="9 10">
    <name type="scientific">Brachyspira catarrhinii</name>
    <dbReference type="NCBI Taxonomy" id="2528966"/>
    <lineage>
        <taxon>Bacteria</taxon>
        <taxon>Pseudomonadati</taxon>
        <taxon>Spirochaetota</taxon>
        <taxon>Spirochaetia</taxon>
        <taxon>Brachyspirales</taxon>
        <taxon>Brachyspiraceae</taxon>
        <taxon>Brachyspira</taxon>
    </lineage>
</organism>
<evidence type="ECO:0000256" key="1">
    <source>
        <dbReference type="ARBA" id="ARBA00001966"/>
    </source>
</evidence>
<evidence type="ECO:0000313" key="10">
    <source>
        <dbReference type="Proteomes" id="UP000310168"/>
    </source>
</evidence>
<keyword evidence="6" id="KW-0411">Iron-sulfur</keyword>
<dbReference type="Pfam" id="PF04055">
    <property type="entry name" value="Radical_SAM"/>
    <property type="match status" value="1"/>
</dbReference>
<feature type="domain" description="4Fe4S-binding SPASM" evidence="8">
    <location>
        <begin position="205"/>
        <end position="276"/>
    </location>
</feature>
<dbReference type="CDD" id="cd01335">
    <property type="entry name" value="Radical_SAM"/>
    <property type="match status" value="1"/>
</dbReference>
<evidence type="ECO:0000256" key="5">
    <source>
        <dbReference type="ARBA" id="ARBA00023004"/>
    </source>
</evidence>
<dbReference type="InterPro" id="IPR007197">
    <property type="entry name" value="rSAM"/>
</dbReference>
<evidence type="ECO:0000256" key="6">
    <source>
        <dbReference type="ARBA" id="ARBA00023014"/>
    </source>
</evidence>
<comment type="caution">
    <text evidence="9">The sequence shown here is derived from an EMBL/GenBank/DDBJ whole genome shotgun (WGS) entry which is preliminary data.</text>
</comment>
<accession>A0ABY2TN68</accession>
<keyword evidence="3" id="KW-0949">S-adenosyl-L-methionine</keyword>
<dbReference type="EMBL" id="SJDU01000482">
    <property type="protein sequence ID" value="TKZ28423.1"/>
    <property type="molecule type" value="Genomic_DNA"/>
</dbReference>
<evidence type="ECO:0000256" key="4">
    <source>
        <dbReference type="ARBA" id="ARBA00022723"/>
    </source>
</evidence>
<dbReference type="InterPro" id="IPR023885">
    <property type="entry name" value="4Fe4S-binding_SPASM_dom"/>
</dbReference>
<dbReference type="PANTHER" id="PTHR43787">
    <property type="entry name" value="FEMO COFACTOR BIOSYNTHESIS PROTEIN NIFB-RELATED"/>
    <property type="match status" value="1"/>
</dbReference>
<gene>
    <name evidence="9" type="ORF">EZH24_11670</name>
</gene>
<evidence type="ECO:0000313" key="9">
    <source>
        <dbReference type="EMBL" id="TKZ28423.1"/>
    </source>
</evidence>
<dbReference type="Pfam" id="PF13186">
    <property type="entry name" value="SPASM"/>
    <property type="match status" value="1"/>
</dbReference>
<dbReference type="Gene3D" id="3.20.20.70">
    <property type="entry name" value="Aldolase class I"/>
    <property type="match status" value="1"/>
</dbReference>
<evidence type="ECO:0000256" key="2">
    <source>
        <dbReference type="ARBA" id="ARBA00022485"/>
    </source>
</evidence>
<dbReference type="CDD" id="cd21109">
    <property type="entry name" value="SPASM"/>
    <property type="match status" value="1"/>
</dbReference>
<dbReference type="PANTHER" id="PTHR43787:SF10">
    <property type="entry name" value="COFACTOR MODIFYING PROTEIN"/>
    <property type="match status" value="1"/>
</dbReference>
<comment type="cofactor">
    <cofactor evidence="1">
        <name>[4Fe-4S] cluster</name>
        <dbReference type="ChEBI" id="CHEBI:49883"/>
    </cofactor>
</comment>
<dbReference type="InterPro" id="IPR013785">
    <property type="entry name" value="Aldolase_TIM"/>
</dbReference>
<dbReference type="SFLD" id="SFLDS00029">
    <property type="entry name" value="Radical_SAM"/>
    <property type="match status" value="1"/>
</dbReference>
<sequence>MFYNKYKVNYKYIRMVEIEIFSYCNRKCWFCPNSFIDRNSTNILMLEELYLKILNELKSINYSNMISYSRYNEPTSNREIFIKRLKQAKAIIPNATLHTNTNGDFLTRDYLDELYEAGLKSMNIQSYLSKDEIFNANDIKIKVGKMAEKLGLDFIEKINTIDRYEIAFKYKDMNLNMYARDFRLNGNNRGGVLDTIPAVVRKYPCYIPFTDIYIDYNGKVLPCCNFRSDIKEHNNFILGDANNESILYIFNNIKMKKLRKKLLKDIDKLKPCNECNFAIDYKPYFMSK</sequence>
<reference evidence="9 10" key="1">
    <citation type="journal article" date="2019" name="Anaerobe">
        <title>Brachyspira catarrhinii sp. nov., an anaerobic intestinal spirochaete isolated from vervet monkeys may have been misidentified as Brachyspira aalborgi in previous studies.</title>
        <authorList>
            <person name="Phillips N.D."/>
            <person name="La T."/>
            <person name="Hampson D.J."/>
        </authorList>
    </citation>
    <scope>NUCLEOTIDE SEQUENCE [LARGE SCALE GENOMIC DNA]</scope>
    <source>
        <strain evidence="9 10">Z12</strain>
    </source>
</reference>